<dbReference type="Pfam" id="PF13560">
    <property type="entry name" value="HTH_31"/>
    <property type="match status" value="1"/>
</dbReference>
<feature type="region of interest" description="Disordered" evidence="1">
    <location>
        <begin position="1"/>
        <end position="28"/>
    </location>
</feature>
<evidence type="ECO:0000256" key="1">
    <source>
        <dbReference type="SAM" id="MobiDB-lite"/>
    </source>
</evidence>
<dbReference type="EMBL" id="BMMK01000024">
    <property type="protein sequence ID" value="GGM70067.1"/>
    <property type="molecule type" value="Genomic_DNA"/>
</dbReference>
<accession>A0A8J3CBJ3</accession>
<evidence type="ECO:0000256" key="2">
    <source>
        <dbReference type="SAM" id="Phobius"/>
    </source>
</evidence>
<dbReference type="Proteomes" id="UP000637578">
    <property type="component" value="Unassembled WGS sequence"/>
</dbReference>
<keyword evidence="2" id="KW-1133">Transmembrane helix</keyword>
<sequence>MGAVTRGEGNLRDLRRQNSTGSEQGAEERSIEERRLAWDWLVHELQKLKREAGLSYAQMEARLRAKGTPYSDSSLERYINGKVLPPRGAVKAIGELCGGDSIRLLGLWELARTSKSGNGGTGLTVGANPGAGSVASASEGSDDHPVRWRLATVLIVASSSGVVIVLVLVMMMLLTWNAGVR</sequence>
<proteinExistence type="predicted"/>
<keyword evidence="2" id="KW-0812">Transmembrane</keyword>
<evidence type="ECO:0000313" key="3">
    <source>
        <dbReference type="EMBL" id="GGM70067.1"/>
    </source>
</evidence>
<protein>
    <recommendedName>
        <fullName evidence="5">HTH cro/C1-type domain-containing protein</fullName>
    </recommendedName>
</protein>
<reference evidence="3" key="2">
    <citation type="submission" date="2020-09" db="EMBL/GenBank/DDBJ databases">
        <authorList>
            <person name="Sun Q."/>
            <person name="Zhou Y."/>
        </authorList>
    </citation>
    <scope>NUCLEOTIDE SEQUENCE</scope>
    <source>
        <strain evidence="3">CGMCC 4.5737</strain>
    </source>
</reference>
<keyword evidence="4" id="KW-1185">Reference proteome</keyword>
<evidence type="ECO:0000313" key="4">
    <source>
        <dbReference type="Proteomes" id="UP000637578"/>
    </source>
</evidence>
<evidence type="ECO:0008006" key="5">
    <source>
        <dbReference type="Google" id="ProtNLM"/>
    </source>
</evidence>
<gene>
    <name evidence="3" type="ORF">GCM10012275_45640</name>
</gene>
<organism evidence="3 4">
    <name type="scientific">Longimycelium tulufanense</name>
    <dbReference type="NCBI Taxonomy" id="907463"/>
    <lineage>
        <taxon>Bacteria</taxon>
        <taxon>Bacillati</taxon>
        <taxon>Actinomycetota</taxon>
        <taxon>Actinomycetes</taxon>
        <taxon>Pseudonocardiales</taxon>
        <taxon>Pseudonocardiaceae</taxon>
        <taxon>Longimycelium</taxon>
    </lineage>
</organism>
<feature type="transmembrane region" description="Helical" evidence="2">
    <location>
        <begin position="150"/>
        <end position="176"/>
    </location>
</feature>
<comment type="caution">
    <text evidence="3">The sequence shown here is derived from an EMBL/GenBank/DDBJ whole genome shotgun (WGS) entry which is preliminary data.</text>
</comment>
<keyword evidence="2" id="KW-0472">Membrane</keyword>
<dbReference type="AlphaFoldDB" id="A0A8J3CBJ3"/>
<reference evidence="3" key="1">
    <citation type="journal article" date="2014" name="Int. J. Syst. Evol. Microbiol.">
        <title>Complete genome sequence of Corynebacterium casei LMG S-19264T (=DSM 44701T), isolated from a smear-ripened cheese.</title>
        <authorList>
            <consortium name="US DOE Joint Genome Institute (JGI-PGF)"/>
            <person name="Walter F."/>
            <person name="Albersmeier A."/>
            <person name="Kalinowski J."/>
            <person name="Ruckert C."/>
        </authorList>
    </citation>
    <scope>NUCLEOTIDE SEQUENCE</scope>
    <source>
        <strain evidence="3">CGMCC 4.5737</strain>
    </source>
</reference>
<name>A0A8J3CBJ3_9PSEU</name>